<evidence type="ECO:0000256" key="4">
    <source>
        <dbReference type="ARBA" id="ARBA00025765"/>
    </source>
</evidence>
<dbReference type="GO" id="GO:0042797">
    <property type="term" value="P:tRNA transcription by RNA polymerase III"/>
    <property type="evidence" value="ECO:0007669"/>
    <property type="project" value="TreeGrafter"/>
</dbReference>
<dbReference type="Gene3D" id="3.90.940.20">
    <property type="entry name" value="RPB5-like RNA polymerase subunit"/>
    <property type="match status" value="1"/>
</dbReference>
<comment type="subcellular location">
    <subcellularLocation>
        <location evidence="1">Nucleus</location>
    </subcellularLocation>
</comment>
<evidence type="ECO:0000259" key="5">
    <source>
        <dbReference type="Pfam" id="PF01191"/>
    </source>
</evidence>
<dbReference type="GO" id="GO:0006366">
    <property type="term" value="P:transcription by RNA polymerase II"/>
    <property type="evidence" value="ECO:0007669"/>
    <property type="project" value="TreeGrafter"/>
</dbReference>
<keyword evidence="3" id="KW-0539">Nucleus</keyword>
<dbReference type="Proteomes" id="UP001300502">
    <property type="component" value="Unassembled WGS sequence"/>
</dbReference>
<dbReference type="AlphaFoldDB" id="A0AAV9ILE8"/>
<name>A0AAV9ILE8_9RHOD</name>
<organism evidence="7 8">
    <name type="scientific">Galdieria yellowstonensis</name>
    <dbReference type="NCBI Taxonomy" id="3028027"/>
    <lineage>
        <taxon>Eukaryota</taxon>
        <taxon>Rhodophyta</taxon>
        <taxon>Bangiophyceae</taxon>
        <taxon>Galdieriales</taxon>
        <taxon>Galdieriaceae</taxon>
        <taxon>Galdieria</taxon>
    </lineage>
</organism>
<dbReference type="InterPro" id="IPR014381">
    <property type="entry name" value="Arch_Rpo5/euc_Rpb5"/>
</dbReference>
<dbReference type="FunFam" id="3.90.940.20:FF:000001">
    <property type="entry name" value="DNA-directed RNA polymerases I, II, and III subunit RPABC1"/>
    <property type="match status" value="1"/>
</dbReference>
<reference evidence="7 8" key="1">
    <citation type="submission" date="2022-07" db="EMBL/GenBank/DDBJ databases">
        <title>Genome-wide signatures of adaptation to extreme environments.</title>
        <authorList>
            <person name="Cho C.H."/>
            <person name="Yoon H.S."/>
        </authorList>
    </citation>
    <scope>NUCLEOTIDE SEQUENCE [LARGE SCALE GENOMIC DNA]</scope>
    <source>
        <strain evidence="7 8">108.79 E11</strain>
    </source>
</reference>
<dbReference type="NCBIfam" id="NF007129">
    <property type="entry name" value="PRK09570.1"/>
    <property type="match status" value="1"/>
</dbReference>
<dbReference type="GO" id="GO:0006362">
    <property type="term" value="P:transcription elongation by RNA polymerase I"/>
    <property type="evidence" value="ECO:0007669"/>
    <property type="project" value="TreeGrafter"/>
</dbReference>
<comment type="caution">
    <text evidence="7">The sequence shown here is derived from an EMBL/GenBank/DDBJ whole genome shotgun (WGS) entry which is preliminary data.</text>
</comment>
<dbReference type="Pfam" id="PF03871">
    <property type="entry name" value="RNA_pol_Rpb5_N"/>
    <property type="match status" value="1"/>
</dbReference>
<dbReference type="GO" id="GO:0005736">
    <property type="term" value="C:RNA polymerase I complex"/>
    <property type="evidence" value="ECO:0007669"/>
    <property type="project" value="TreeGrafter"/>
</dbReference>
<dbReference type="InterPro" id="IPR000783">
    <property type="entry name" value="RNA_pol_subH/Rpb5_C"/>
</dbReference>
<dbReference type="GO" id="GO:0003677">
    <property type="term" value="F:DNA binding"/>
    <property type="evidence" value="ECO:0007669"/>
    <property type="project" value="InterPro"/>
</dbReference>
<dbReference type="PIRSF" id="PIRSF000747">
    <property type="entry name" value="RPB5"/>
    <property type="match status" value="1"/>
</dbReference>
<feature type="domain" description="RNA polymerase Rpb5 N-terminal" evidence="6">
    <location>
        <begin position="11"/>
        <end position="99"/>
    </location>
</feature>
<evidence type="ECO:0000313" key="8">
    <source>
        <dbReference type="Proteomes" id="UP001300502"/>
    </source>
</evidence>
<proteinExistence type="inferred from homology"/>
<dbReference type="SUPFAM" id="SSF55287">
    <property type="entry name" value="RPB5-like RNA polymerase subunit"/>
    <property type="match status" value="1"/>
</dbReference>
<dbReference type="GO" id="GO:0005665">
    <property type="term" value="C:RNA polymerase II, core complex"/>
    <property type="evidence" value="ECO:0007669"/>
    <property type="project" value="TreeGrafter"/>
</dbReference>
<dbReference type="Gene3D" id="3.40.1340.10">
    <property type="entry name" value="RNA polymerase, Rpb5, N-terminal domain"/>
    <property type="match status" value="1"/>
</dbReference>
<feature type="domain" description="RNA polymerase subunit H/Rpb5 C-terminal" evidence="5">
    <location>
        <begin position="142"/>
        <end position="214"/>
    </location>
</feature>
<dbReference type="HAMAP" id="MF_00025">
    <property type="entry name" value="RNApol_Rpo5_RPB5"/>
    <property type="match status" value="1"/>
</dbReference>
<comment type="similarity">
    <text evidence="4">Belongs to the archaeal Rpo5/eukaryotic RPB5 RNA polymerase subunit family.</text>
</comment>
<dbReference type="FunFam" id="3.40.1340.10:FF:000001">
    <property type="entry name" value="DNA-directed RNA polymerases I, II, and III subunit RPABC1"/>
    <property type="match status" value="1"/>
</dbReference>
<dbReference type="GO" id="GO:0003899">
    <property type="term" value="F:DNA-directed RNA polymerase activity"/>
    <property type="evidence" value="ECO:0007669"/>
    <property type="project" value="InterPro"/>
</dbReference>
<sequence>MSAAGGRYYVEQEVTKLFRIRKTILEMLRDRGYVVLDTSADLEMTREEFGTRLAQANYSRESLTLLKQHQHDPSDQIYVFFPAEERVSVKTLRDYFVRMDQERVYKAILVVIKSLSPFAKQGIQKVASQFRVEVFLEMELLVNITHHELVPKHEVLSTEGKKQLLKRYHLKESQLPRILITDPVARYFGLQKGQVVKITRPSETAGRYVTYRLVV</sequence>
<dbReference type="PANTHER" id="PTHR10535:SF0">
    <property type="entry name" value="DNA-DIRECTED RNA POLYMERASES I, II, AND III SUBUNIT RPABC1"/>
    <property type="match status" value="1"/>
</dbReference>
<dbReference type="GO" id="GO:0005666">
    <property type="term" value="C:RNA polymerase III complex"/>
    <property type="evidence" value="ECO:0007669"/>
    <property type="project" value="TreeGrafter"/>
</dbReference>
<evidence type="ECO:0000259" key="6">
    <source>
        <dbReference type="Pfam" id="PF03871"/>
    </source>
</evidence>
<protein>
    <recommendedName>
        <fullName evidence="9">DNA-directed RNA polymerases I, II, and III subunit RPABC1</fullName>
    </recommendedName>
</protein>
<keyword evidence="8" id="KW-1185">Reference proteome</keyword>
<evidence type="ECO:0000256" key="2">
    <source>
        <dbReference type="ARBA" id="ARBA00023163"/>
    </source>
</evidence>
<dbReference type="EMBL" id="JANCYU010000063">
    <property type="protein sequence ID" value="KAK4528355.1"/>
    <property type="molecule type" value="Genomic_DNA"/>
</dbReference>
<evidence type="ECO:0008006" key="9">
    <source>
        <dbReference type="Google" id="ProtNLM"/>
    </source>
</evidence>
<dbReference type="InterPro" id="IPR035913">
    <property type="entry name" value="RPB5-like_sf"/>
</dbReference>
<evidence type="ECO:0000256" key="3">
    <source>
        <dbReference type="ARBA" id="ARBA00023242"/>
    </source>
</evidence>
<dbReference type="InterPro" id="IPR005571">
    <property type="entry name" value="RNA_pol_Rpb5_N"/>
</dbReference>
<dbReference type="SUPFAM" id="SSF53036">
    <property type="entry name" value="Eukaryotic RPB5 N-terminal domain"/>
    <property type="match status" value="1"/>
</dbReference>
<accession>A0AAV9ILE8</accession>
<keyword evidence="2" id="KW-0804">Transcription</keyword>
<dbReference type="InterPro" id="IPR036710">
    <property type="entry name" value="RNA_pol_Rpb5_N_sf"/>
</dbReference>
<dbReference type="Pfam" id="PF01191">
    <property type="entry name" value="RNA_pol_Rpb5_C"/>
    <property type="match status" value="1"/>
</dbReference>
<evidence type="ECO:0000256" key="1">
    <source>
        <dbReference type="ARBA" id="ARBA00004123"/>
    </source>
</evidence>
<gene>
    <name evidence="7" type="ORF">GAYE_SCF55G6296</name>
</gene>
<dbReference type="PANTHER" id="PTHR10535">
    <property type="entry name" value="DNA-DIRECTED RNA POLYMERASES I, II, AND III SUBUNIT RPABC1"/>
    <property type="match status" value="1"/>
</dbReference>
<evidence type="ECO:0000313" key="7">
    <source>
        <dbReference type="EMBL" id="KAK4528355.1"/>
    </source>
</evidence>